<gene>
    <name evidence="2" type="ORF">GXP70_16140</name>
</gene>
<dbReference type="GO" id="GO:0005737">
    <property type="term" value="C:cytoplasm"/>
    <property type="evidence" value="ECO:0007669"/>
    <property type="project" value="TreeGrafter"/>
</dbReference>
<dbReference type="SUPFAM" id="SSF56300">
    <property type="entry name" value="Metallo-dependent phosphatases"/>
    <property type="match status" value="1"/>
</dbReference>
<feature type="domain" description="Calcineurin-like phosphoesterase" evidence="1">
    <location>
        <begin position="14"/>
        <end position="251"/>
    </location>
</feature>
<dbReference type="PANTHER" id="PTHR32440:SF11">
    <property type="entry name" value="METALLOPHOSPHOESTERASE DOMAIN-CONTAINING PROTEIN"/>
    <property type="match status" value="1"/>
</dbReference>
<name>A0A6C0G6K8_9BACL</name>
<protein>
    <submittedName>
        <fullName evidence="2">Metallophosphoesterase</fullName>
    </submittedName>
</protein>
<dbReference type="InterPro" id="IPR004843">
    <property type="entry name" value="Calcineurin-like_PHP"/>
</dbReference>
<organism evidence="2 3">
    <name type="scientific">Paenibacillus lycopersici</name>
    <dbReference type="NCBI Taxonomy" id="2704462"/>
    <lineage>
        <taxon>Bacteria</taxon>
        <taxon>Bacillati</taxon>
        <taxon>Bacillota</taxon>
        <taxon>Bacilli</taxon>
        <taxon>Bacillales</taxon>
        <taxon>Paenibacillaceae</taxon>
        <taxon>Paenibacillus</taxon>
    </lineage>
</organism>
<dbReference type="InterPro" id="IPR029052">
    <property type="entry name" value="Metallo-depent_PP-like"/>
</dbReference>
<dbReference type="PANTHER" id="PTHR32440">
    <property type="entry name" value="PHOSPHATASE DCR2-RELATED-RELATED"/>
    <property type="match status" value="1"/>
</dbReference>
<reference evidence="2 3" key="1">
    <citation type="submission" date="2020-01" db="EMBL/GenBank/DDBJ databases">
        <title>Paenibacillus sp. nov., isolated from tomato rhizosphere.</title>
        <authorList>
            <person name="Weon H.-Y."/>
            <person name="Lee S.A."/>
        </authorList>
    </citation>
    <scope>NUCLEOTIDE SEQUENCE [LARGE SCALE GENOMIC DNA]</scope>
    <source>
        <strain evidence="2 3">12200R-189</strain>
    </source>
</reference>
<dbReference type="AlphaFoldDB" id="A0A6C0G6K8"/>
<proteinExistence type="predicted"/>
<evidence type="ECO:0000313" key="2">
    <source>
        <dbReference type="EMBL" id="QHT61335.1"/>
    </source>
</evidence>
<dbReference type="InterPro" id="IPR011230">
    <property type="entry name" value="PAP14/16/28/29"/>
</dbReference>
<evidence type="ECO:0000313" key="3">
    <source>
        <dbReference type="Proteomes" id="UP000476064"/>
    </source>
</evidence>
<dbReference type="EMBL" id="CP048209">
    <property type="protein sequence ID" value="QHT61335.1"/>
    <property type="molecule type" value="Genomic_DNA"/>
</dbReference>
<dbReference type="GO" id="GO:0016788">
    <property type="term" value="F:hydrolase activity, acting on ester bonds"/>
    <property type="evidence" value="ECO:0007669"/>
    <property type="project" value="TreeGrafter"/>
</dbReference>
<dbReference type="PIRSF" id="PIRSF030250">
    <property type="entry name" value="Ptase_At2g46880"/>
    <property type="match status" value="1"/>
</dbReference>
<dbReference type="Proteomes" id="UP000476064">
    <property type="component" value="Chromosome"/>
</dbReference>
<dbReference type="Pfam" id="PF00149">
    <property type="entry name" value="Metallophos"/>
    <property type="match status" value="1"/>
</dbReference>
<accession>A0A6C0G6K8</accession>
<keyword evidence="3" id="KW-1185">Reference proteome</keyword>
<dbReference type="Gene3D" id="3.60.21.10">
    <property type="match status" value="1"/>
</dbReference>
<sequence>MKRKLTFREDGTFKIVQFSDTELVDEFDYDPETPAYDVATLRTMEAIIHAERPDLVVFCGDVIASNRARDPLKSMRTAVSIVERLGVNWAAVFGNHDSEGSVPRKAMHEEQLKYPYNVALEDPKDVSGAGNYVLSVHDERGEPAAALYFLDSGDYPAKDSPVGGYAWIGRDQIDWYTKQSREFTRRNGGNPLPALAFFHIPLPEYNEVWDFHVCHGYRYDGCCSSPQINSGFFAAMVEMGDVMGTFVGHDHANDFVGELHGIKLCYGRSTRYVSFIDGVRKDLMPVGARVIQLKAGERKFDTWIRDCEGNAVMEQPEHWPEGRKY</sequence>
<dbReference type="RefSeq" id="WP_162357774.1">
    <property type="nucleotide sequence ID" value="NZ_CP048209.1"/>
</dbReference>
<evidence type="ECO:0000259" key="1">
    <source>
        <dbReference type="Pfam" id="PF00149"/>
    </source>
</evidence>
<dbReference type="CDD" id="cd07383">
    <property type="entry name" value="MPP_Dcr2"/>
    <property type="match status" value="1"/>
</dbReference>
<dbReference type="KEGG" id="plyc:GXP70_16140"/>